<dbReference type="AlphaFoldDB" id="A0A1W2DFT0"/>
<keyword evidence="2" id="KW-1185">Reference proteome</keyword>
<dbReference type="STRING" id="40571.SAMN05660733_02922"/>
<evidence type="ECO:0000313" key="2">
    <source>
        <dbReference type="Proteomes" id="UP000192840"/>
    </source>
</evidence>
<accession>A0A1W2DFT0</accession>
<proteinExistence type="predicted"/>
<name>A0A1W2DFT0_9PSEU</name>
<reference evidence="2" key="1">
    <citation type="submission" date="2017-04" db="EMBL/GenBank/DDBJ databases">
        <authorList>
            <person name="Varghese N."/>
            <person name="Submissions S."/>
        </authorList>
    </citation>
    <scope>NUCLEOTIDE SEQUENCE [LARGE SCALE GENOMIC DNA]</scope>
    <source>
        <strain evidence="2">DSM 44073</strain>
    </source>
</reference>
<dbReference type="EMBL" id="FWYC01000007">
    <property type="protein sequence ID" value="SMC95788.1"/>
    <property type="molecule type" value="Genomic_DNA"/>
</dbReference>
<dbReference type="Proteomes" id="UP000192840">
    <property type="component" value="Unassembled WGS sequence"/>
</dbReference>
<protein>
    <submittedName>
        <fullName evidence="1">Uncharacterized protein</fullName>
    </submittedName>
</protein>
<sequence>MLSVVLNHDDVEAFGAAETVLLKRQGRRFYLSLALELDLRSVARGVTAREEELFNLRLSEQGQRVRVIAAVGEMFGTEHGSLASWSLIDHPDATGHLALSCAQSDSRWKTVAQIVRPGDGIGLRFIGNTQPHLLLSRGQVRDEVEFEIRRRTKTFTFLLGVTVGPPDIAQTVRHEA</sequence>
<evidence type="ECO:0000313" key="1">
    <source>
        <dbReference type="EMBL" id="SMC95788.1"/>
    </source>
</evidence>
<organism evidence="1 2">
    <name type="scientific">Lentzea albidocapillata</name>
    <dbReference type="NCBI Taxonomy" id="40571"/>
    <lineage>
        <taxon>Bacteria</taxon>
        <taxon>Bacillati</taxon>
        <taxon>Actinomycetota</taxon>
        <taxon>Actinomycetes</taxon>
        <taxon>Pseudonocardiales</taxon>
        <taxon>Pseudonocardiaceae</taxon>
        <taxon>Lentzea</taxon>
    </lineage>
</organism>
<gene>
    <name evidence="1" type="ORF">SAMN05660733_02922</name>
</gene>